<reference evidence="1 2" key="1">
    <citation type="journal article" date="2019" name="Commun. Biol.">
        <title>The bagworm genome reveals a unique fibroin gene that provides high tensile strength.</title>
        <authorList>
            <person name="Kono N."/>
            <person name="Nakamura H."/>
            <person name="Ohtoshi R."/>
            <person name="Tomita M."/>
            <person name="Numata K."/>
            <person name="Arakawa K."/>
        </authorList>
    </citation>
    <scope>NUCLEOTIDE SEQUENCE [LARGE SCALE GENOMIC DNA]</scope>
</reference>
<dbReference type="EMBL" id="BGZK01000505">
    <property type="protein sequence ID" value="GBP47620.1"/>
    <property type="molecule type" value="Genomic_DNA"/>
</dbReference>
<protein>
    <submittedName>
        <fullName evidence="1">Uncharacterized protein</fullName>
    </submittedName>
</protein>
<name>A0A4C1W9S2_EUMVA</name>
<sequence>MSILTADESINQFTTYVKLYHTLRASEWRVKRPVRDVAIAISLKAVSGSNPHWAGVKGLNVQRPQCNVRRLREIVATSLILYDFFMAIVLKNWTVGTDEHERCGK</sequence>
<keyword evidence="2" id="KW-1185">Reference proteome</keyword>
<dbReference type="Proteomes" id="UP000299102">
    <property type="component" value="Unassembled WGS sequence"/>
</dbReference>
<evidence type="ECO:0000313" key="1">
    <source>
        <dbReference type="EMBL" id="GBP47620.1"/>
    </source>
</evidence>
<proteinExistence type="predicted"/>
<comment type="caution">
    <text evidence="1">The sequence shown here is derived from an EMBL/GenBank/DDBJ whole genome shotgun (WGS) entry which is preliminary data.</text>
</comment>
<gene>
    <name evidence="1" type="ORF">EVAR_30334_1</name>
</gene>
<evidence type="ECO:0000313" key="2">
    <source>
        <dbReference type="Proteomes" id="UP000299102"/>
    </source>
</evidence>
<accession>A0A4C1W9S2</accession>
<organism evidence="1 2">
    <name type="scientific">Eumeta variegata</name>
    <name type="common">Bagworm moth</name>
    <name type="synonym">Eumeta japonica</name>
    <dbReference type="NCBI Taxonomy" id="151549"/>
    <lineage>
        <taxon>Eukaryota</taxon>
        <taxon>Metazoa</taxon>
        <taxon>Ecdysozoa</taxon>
        <taxon>Arthropoda</taxon>
        <taxon>Hexapoda</taxon>
        <taxon>Insecta</taxon>
        <taxon>Pterygota</taxon>
        <taxon>Neoptera</taxon>
        <taxon>Endopterygota</taxon>
        <taxon>Lepidoptera</taxon>
        <taxon>Glossata</taxon>
        <taxon>Ditrysia</taxon>
        <taxon>Tineoidea</taxon>
        <taxon>Psychidae</taxon>
        <taxon>Oiketicinae</taxon>
        <taxon>Eumeta</taxon>
    </lineage>
</organism>
<dbReference type="AlphaFoldDB" id="A0A4C1W9S2"/>